<dbReference type="GO" id="GO:0016020">
    <property type="term" value="C:membrane"/>
    <property type="evidence" value="ECO:0007669"/>
    <property type="project" value="TreeGrafter"/>
</dbReference>
<dbReference type="PANTHER" id="PTHR43798">
    <property type="entry name" value="MONOACYLGLYCEROL LIPASE"/>
    <property type="match status" value="1"/>
</dbReference>
<sequence>MSATASRQEFALLPDPRPARRRWVTVSTGEHVSGVAWGAGPPEALLLHAAGGSARDWDGALSAFGHPAVALDLPGHGGSSRRPTALYAPRRLVLPVAEAVESLAPTAEVVAATGLGALTALALSARRPELVRALILLDTLPGHPAPGENPPKDAGTDDEALWERLAGLAAEGTPVTVLHRVLPDSALARLREHAPAARLVPYTSGTADAELAALLRAHTTGRTS</sequence>
<dbReference type="PANTHER" id="PTHR43798:SF33">
    <property type="entry name" value="HYDROLASE, PUTATIVE (AFU_ORTHOLOGUE AFUA_2G14860)-RELATED"/>
    <property type="match status" value="1"/>
</dbReference>
<accession>A0A840PGY3</accession>
<proteinExistence type="predicted"/>
<evidence type="ECO:0000259" key="1">
    <source>
        <dbReference type="Pfam" id="PF12697"/>
    </source>
</evidence>
<dbReference type="InterPro" id="IPR029058">
    <property type="entry name" value="AB_hydrolase_fold"/>
</dbReference>
<feature type="domain" description="AB hydrolase-1" evidence="1">
    <location>
        <begin position="45"/>
        <end position="212"/>
    </location>
</feature>
<reference evidence="2 3" key="1">
    <citation type="submission" date="2020-08" db="EMBL/GenBank/DDBJ databases">
        <title>Genomic Encyclopedia of Type Strains, Phase IV (KMG-IV): sequencing the most valuable type-strain genomes for metagenomic binning, comparative biology and taxonomic classification.</title>
        <authorList>
            <person name="Goeker M."/>
        </authorList>
    </citation>
    <scope>NUCLEOTIDE SEQUENCE [LARGE SCALE GENOMIC DNA]</scope>
    <source>
        <strain evidence="2 3">DSM 45615</strain>
    </source>
</reference>
<name>A0A840PGY3_9ACTN</name>
<gene>
    <name evidence="2" type="ORF">HNP84_008146</name>
</gene>
<evidence type="ECO:0000313" key="3">
    <source>
        <dbReference type="Proteomes" id="UP000578449"/>
    </source>
</evidence>
<dbReference type="EMBL" id="JACHGN010000023">
    <property type="protein sequence ID" value="MBB5138392.1"/>
    <property type="molecule type" value="Genomic_DNA"/>
</dbReference>
<organism evidence="2 3">
    <name type="scientific">Thermocatellispora tengchongensis</name>
    <dbReference type="NCBI Taxonomy" id="1073253"/>
    <lineage>
        <taxon>Bacteria</taxon>
        <taxon>Bacillati</taxon>
        <taxon>Actinomycetota</taxon>
        <taxon>Actinomycetes</taxon>
        <taxon>Streptosporangiales</taxon>
        <taxon>Streptosporangiaceae</taxon>
        <taxon>Thermocatellispora</taxon>
    </lineage>
</organism>
<evidence type="ECO:0000313" key="2">
    <source>
        <dbReference type="EMBL" id="MBB5138392.1"/>
    </source>
</evidence>
<keyword evidence="3" id="KW-1185">Reference proteome</keyword>
<dbReference type="InterPro" id="IPR000073">
    <property type="entry name" value="AB_hydrolase_1"/>
</dbReference>
<dbReference type="SUPFAM" id="SSF53474">
    <property type="entry name" value="alpha/beta-Hydrolases"/>
    <property type="match status" value="1"/>
</dbReference>
<dbReference type="InterPro" id="IPR050266">
    <property type="entry name" value="AB_hydrolase_sf"/>
</dbReference>
<dbReference type="Pfam" id="PF12697">
    <property type="entry name" value="Abhydrolase_6"/>
    <property type="match status" value="1"/>
</dbReference>
<dbReference type="GO" id="GO:0003824">
    <property type="term" value="F:catalytic activity"/>
    <property type="evidence" value="ECO:0007669"/>
    <property type="project" value="UniProtKB-ARBA"/>
</dbReference>
<dbReference type="AlphaFoldDB" id="A0A840PGY3"/>
<comment type="caution">
    <text evidence="2">The sequence shown here is derived from an EMBL/GenBank/DDBJ whole genome shotgun (WGS) entry which is preliminary data.</text>
</comment>
<dbReference type="RefSeq" id="WP_185055267.1">
    <property type="nucleotide sequence ID" value="NZ_BAABIX010000019.1"/>
</dbReference>
<protein>
    <submittedName>
        <fullName evidence="2">Pimeloyl-ACP methyl ester carboxylesterase</fullName>
    </submittedName>
</protein>
<dbReference type="Proteomes" id="UP000578449">
    <property type="component" value="Unassembled WGS sequence"/>
</dbReference>
<dbReference type="Gene3D" id="3.40.50.1820">
    <property type="entry name" value="alpha/beta hydrolase"/>
    <property type="match status" value="1"/>
</dbReference>